<dbReference type="PROSITE" id="PS50943">
    <property type="entry name" value="HTH_CROC1"/>
    <property type="match status" value="1"/>
</dbReference>
<accession>A0A147KKB1</accession>
<dbReference type="Pfam" id="PF13560">
    <property type="entry name" value="HTH_31"/>
    <property type="match status" value="1"/>
</dbReference>
<dbReference type="InterPro" id="IPR010982">
    <property type="entry name" value="Lambda_DNA-bd_dom_sf"/>
</dbReference>
<dbReference type="AlphaFoldDB" id="A0A147KKB1"/>
<sequence>MPTPHGRDTGGQASRDLPARVLLGLEIRHARMARGLSQRELARRIGLSAHSNIVDYELGRRLPPTDIVTAVEKALRVSDHRLRRLHAQAMDERARRRLRDTELRLGLRTADP</sequence>
<dbReference type="STRING" id="665004.AC529_04555"/>
<dbReference type="SUPFAM" id="SSF47413">
    <property type="entry name" value="lambda repressor-like DNA-binding domains"/>
    <property type="match status" value="1"/>
</dbReference>
<evidence type="ECO:0000259" key="1">
    <source>
        <dbReference type="PROSITE" id="PS50943"/>
    </source>
</evidence>
<protein>
    <recommendedName>
        <fullName evidence="1">HTH cro/C1-type domain-containing protein</fullName>
    </recommendedName>
</protein>
<organism evidence="2 3">
    <name type="scientific">Thermobifida cellulosilytica TB100</name>
    <dbReference type="NCBI Taxonomy" id="665004"/>
    <lineage>
        <taxon>Bacteria</taxon>
        <taxon>Bacillati</taxon>
        <taxon>Actinomycetota</taxon>
        <taxon>Actinomycetes</taxon>
        <taxon>Streptosporangiales</taxon>
        <taxon>Nocardiopsidaceae</taxon>
        <taxon>Thermobifida</taxon>
    </lineage>
</organism>
<evidence type="ECO:0000313" key="3">
    <source>
        <dbReference type="Proteomes" id="UP000074382"/>
    </source>
</evidence>
<evidence type="ECO:0000313" key="2">
    <source>
        <dbReference type="EMBL" id="KUP97742.1"/>
    </source>
</evidence>
<keyword evidence="3" id="KW-1185">Reference proteome</keyword>
<dbReference type="SMART" id="SM00530">
    <property type="entry name" value="HTH_XRE"/>
    <property type="match status" value="1"/>
</dbReference>
<dbReference type="CDD" id="cd00093">
    <property type="entry name" value="HTH_XRE"/>
    <property type="match status" value="1"/>
</dbReference>
<dbReference type="PATRIC" id="fig|665004.4.peg.1677"/>
<dbReference type="GO" id="GO:0003677">
    <property type="term" value="F:DNA binding"/>
    <property type="evidence" value="ECO:0007669"/>
    <property type="project" value="InterPro"/>
</dbReference>
<dbReference type="EMBL" id="LGEM01000020">
    <property type="protein sequence ID" value="KUP97742.1"/>
    <property type="molecule type" value="Genomic_DNA"/>
</dbReference>
<dbReference type="OrthoDB" id="9805171at2"/>
<dbReference type="Proteomes" id="UP000074382">
    <property type="component" value="Unassembled WGS sequence"/>
</dbReference>
<reference evidence="3" key="1">
    <citation type="journal article" date="2017" name="Acta Aliment.">
        <title>Plant polysaccharide degrading enzyme system of Thermpbifida cellulosilytica TB100 revealed by de novo genome project data.</title>
        <authorList>
            <person name="Toth A."/>
            <person name="Baka E."/>
            <person name="Luzics S."/>
            <person name="Bata-Vidacs I."/>
            <person name="Nagy I."/>
            <person name="Balint B."/>
            <person name="Herceg R."/>
            <person name="Olasz F."/>
            <person name="Wilk T."/>
            <person name="Nagy T."/>
            <person name="Kriszt B."/>
            <person name="Nagy I."/>
            <person name="Kukolya J."/>
        </authorList>
    </citation>
    <scope>NUCLEOTIDE SEQUENCE [LARGE SCALE GENOMIC DNA]</scope>
    <source>
        <strain evidence="3">TB100</strain>
    </source>
</reference>
<comment type="caution">
    <text evidence="2">The sequence shown here is derived from an EMBL/GenBank/DDBJ whole genome shotgun (WGS) entry which is preliminary data.</text>
</comment>
<dbReference type="InterPro" id="IPR001387">
    <property type="entry name" value="Cro/C1-type_HTH"/>
</dbReference>
<dbReference type="Gene3D" id="1.10.260.40">
    <property type="entry name" value="lambda repressor-like DNA-binding domains"/>
    <property type="match status" value="1"/>
</dbReference>
<feature type="domain" description="HTH cro/C1-type" evidence="1">
    <location>
        <begin position="27"/>
        <end position="82"/>
    </location>
</feature>
<proteinExistence type="predicted"/>
<name>A0A147KKB1_THECS</name>
<gene>
    <name evidence="2" type="ORF">AC529_04555</name>
</gene>
<dbReference type="RefSeq" id="WP_068755089.1">
    <property type="nucleotide sequence ID" value="NZ_KQ950181.1"/>
</dbReference>